<organism evidence="1 4">
    <name type="scientific">Faecalibacterium prausnitzii</name>
    <dbReference type="NCBI Taxonomy" id="853"/>
    <lineage>
        <taxon>Bacteria</taxon>
        <taxon>Bacillati</taxon>
        <taxon>Bacillota</taxon>
        <taxon>Clostridia</taxon>
        <taxon>Eubacteriales</taxon>
        <taxon>Oscillospiraceae</taxon>
        <taxon>Faecalibacterium</taxon>
    </lineage>
</organism>
<protein>
    <submittedName>
        <fullName evidence="2">DUF3873 domain-containing protein</fullName>
    </submittedName>
    <submittedName>
        <fullName evidence="1">DUF3873 family protein</fullName>
    </submittedName>
</protein>
<comment type="caution">
    <text evidence="1">The sequence shown here is derived from an EMBL/GenBank/DDBJ whole genome shotgun (WGS) entry which is preliminary data.</text>
</comment>
<sequence length="64" mass="7721">MEQLYLMPGEERYTKFQDENGVPKVRYTYCSLHGRLFNCTCKSMDEAQRLCEDWLVTQDRCYIN</sequence>
<dbReference type="EMBL" id="JAGZYH010000014">
    <property type="protein sequence ID" value="MBS6621492.1"/>
    <property type="molecule type" value="Genomic_DNA"/>
</dbReference>
<name>A0A2A7AKJ6_9FIRM</name>
<proteinExistence type="predicted"/>
<dbReference type="Pfam" id="PF12989">
    <property type="entry name" value="DUF3873"/>
    <property type="match status" value="1"/>
</dbReference>
<dbReference type="RefSeq" id="WP_097772426.1">
    <property type="nucleotide sequence ID" value="NZ_CP065382.1"/>
</dbReference>
<evidence type="ECO:0000313" key="1">
    <source>
        <dbReference type="EMBL" id="MBS6621492.1"/>
    </source>
</evidence>
<evidence type="ECO:0000313" key="4">
    <source>
        <dbReference type="Proteomes" id="UP000811365"/>
    </source>
</evidence>
<evidence type="ECO:0000313" key="2">
    <source>
        <dbReference type="EMBL" id="RGB81616.1"/>
    </source>
</evidence>
<reference evidence="2 3" key="1">
    <citation type="submission" date="2018-08" db="EMBL/GenBank/DDBJ databases">
        <title>A genome reference for cultivated species of the human gut microbiota.</title>
        <authorList>
            <person name="Zou Y."/>
            <person name="Xue W."/>
            <person name="Luo G."/>
        </authorList>
    </citation>
    <scope>NUCLEOTIDE SEQUENCE [LARGE SCALE GENOMIC DNA]</scope>
    <source>
        <strain evidence="2 3">AF31-14AC</strain>
    </source>
</reference>
<accession>A0A2A7AKJ6</accession>
<evidence type="ECO:0000313" key="3">
    <source>
        <dbReference type="Proteomes" id="UP000260782"/>
    </source>
</evidence>
<reference evidence="1" key="2">
    <citation type="submission" date="2021-02" db="EMBL/GenBank/DDBJ databases">
        <title>Infant gut strain persistence is associated with maternal origin, phylogeny, and functional potential including surface adhesion and iron acquisition.</title>
        <authorList>
            <person name="Lou Y.C."/>
        </authorList>
    </citation>
    <scope>NUCLEOTIDE SEQUENCE</scope>
    <source>
        <strain evidence="1">L2_039_000G1_dasL2_039_000G1_maxbin2.maxbin.077</strain>
    </source>
</reference>
<dbReference type="AlphaFoldDB" id="A0A2A7AKJ6"/>
<dbReference type="EMBL" id="QVES01000026">
    <property type="protein sequence ID" value="RGB81616.1"/>
    <property type="molecule type" value="Genomic_DNA"/>
</dbReference>
<gene>
    <name evidence="2" type="ORF">DWZ25_14450</name>
    <name evidence="1" type="ORF">KH315_04915</name>
</gene>
<dbReference type="Proteomes" id="UP000260782">
    <property type="component" value="Unassembled WGS sequence"/>
</dbReference>
<dbReference type="Proteomes" id="UP000811365">
    <property type="component" value="Unassembled WGS sequence"/>
</dbReference>
<dbReference type="InterPro" id="IPR024356">
    <property type="entry name" value="DUF3873"/>
</dbReference>